<reference evidence="12" key="1">
    <citation type="submission" date="2021-01" db="EMBL/GenBank/DDBJ databases">
        <authorList>
            <person name="Corre E."/>
            <person name="Pelletier E."/>
            <person name="Niang G."/>
            <person name="Scheremetjew M."/>
            <person name="Finn R."/>
            <person name="Kale V."/>
            <person name="Holt S."/>
            <person name="Cochrane G."/>
            <person name="Meng A."/>
            <person name="Brown T."/>
            <person name="Cohen L."/>
        </authorList>
    </citation>
    <scope>NUCLEOTIDE SEQUENCE</scope>
</reference>
<sequence length="330" mass="37734">MSVLDQIKQAEEFKEAGNGQFKEGNYKRALASYHKVFLYVNGLQISSERSALPEESRSTNVVPKDRVEDVKRLKLTTNLNMAACYLKLDDHQKCVDTCGKVLEAGANSKAFFRRGQAYAAMKNVEGARNDFQRARELAPDDPAINAELRRLKSVAAQVDEKEKKTFGGMFDRMKHDKEDSHECDECPRIEEIEETEEVQADEAKPEPKARTIDTDALDDARKPEQAVRPLVYSHTQSEEEVKIYVSFDQHDELIDGVAASRVSCEFGEWSFFLQIQASEPDQAPFGLRLGDFFRRVDPKLCKFAVRSSRITLTFVKREKEHWFNLLQRQG</sequence>
<keyword evidence="4" id="KW-0963">Cytoplasm</keyword>
<dbReference type="EC" id="5.2.1.8" evidence="3"/>
<evidence type="ECO:0000256" key="3">
    <source>
        <dbReference type="ARBA" id="ARBA00013194"/>
    </source>
</evidence>
<name>A0A7S1F0W2_NOCSC</name>
<accession>A0A7S1F0W2</accession>
<keyword evidence="9" id="KW-0413">Isomerase</keyword>
<protein>
    <recommendedName>
        <fullName evidence="3">peptidylprolyl isomerase</fullName>
        <ecNumber evidence="3">5.2.1.8</ecNumber>
    </recommendedName>
</protein>
<evidence type="ECO:0000256" key="1">
    <source>
        <dbReference type="ARBA" id="ARBA00000971"/>
    </source>
</evidence>
<dbReference type="SUPFAM" id="SSF48452">
    <property type="entry name" value="TPR-like"/>
    <property type="match status" value="1"/>
</dbReference>
<dbReference type="PROSITE" id="PS50005">
    <property type="entry name" value="TPR"/>
    <property type="match status" value="1"/>
</dbReference>
<evidence type="ECO:0000256" key="2">
    <source>
        <dbReference type="ARBA" id="ARBA00004496"/>
    </source>
</evidence>
<evidence type="ECO:0000256" key="7">
    <source>
        <dbReference type="ARBA" id="ARBA00022803"/>
    </source>
</evidence>
<evidence type="ECO:0000256" key="6">
    <source>
        <dbReference type="ARBA" id="ARBA00022737"/>
    </source>
</evidence>
<dbReference type="GO" id="GO:0005737">
    <property type="term" value="C:cytoplasm"/>
    <property type="evidence" value="ECO:0007669"/>
    <property type="project" value="UniProtKB-SubCell"/>
</dbReference>
<dbReference type="SUPFAM" id="SSF49764">
    <property type="entry name" value="HSP20-like chaperones"/>
    <property type="match status" value="1"/>
</dbReference>
<dbReference type="GO" id="GO:0003755">
    <property type="term" value="F:peptidyl-prolyl cis-trans isomerase activity"/>
    <property type="evidence" value="ECO:0007669"/>
    <property type="project" value="UniProtKB-EC"/>
</dbReference>
<dbReference type="Gene3D" id="2.60.40.790">
    <property type="match status" value="1"/>
</dbReference>
<gene>
    <name evidence="12" type="ORF">NSCI0253_LOCUS10009</name>
</gene>
<keyword evidence="7 10" id="KW-0802">TPR repeat</keyword>
<dbReference type="AlphaFoldDB" id="A0A7S1F0W2"/>
<evidence type="ECO:0000256" key="8">
    <source>
        <dbReference type="ARBA" id="ARBA00023110"/>
    </source>
</evidence>
<feature type="domain" description="CS" evidence="11">
    <location>
        <begin position="227"/>
        <end position="326"/>
    </location>
</feature>
<keyword evidence="6" id="KW-0677">Repeat</keyword>
<dbReference type="SMART" id="SM00028">
    <property type="entry name" value="TPR"/>
    <property type="match status" value="3"/>
</dbReference>
<evidence type="ECO:0000259" key="11">
    <source>
        <dbReference type="PROSITE" id="PS51203"/>
    </source>
</evidence>
<dbReference type="Pfam" id="PF07719">
    <property type="entry name" value="TPR_2"/>
    <property type="match status" value="1"/>
</dbReference>
<proteinExistence type="predicted"/>
<keyword evidence="5" id="KW-0597">Phosphoprotein</keyword>
<keyword evidence="8" id="KW-0697">Rotamase</keyword>
<evidence type="ECO:0000256" key="5">
    <source>
        <dbReference type="ARBA" id="ARBA00022553"/>
    </source>
</evidence>
<dbReference type="PANTHER" id="PTHR46512">
    <property type="entry name" value="PEPTIDYLPROLYL ISOMERASE"/>
    <property type="match status" value="1"/>
</dbReference>
<dbReference type="InterPro" id="IPR050754">
    <property type="entry name" value="FKBP4/5/8-like"/>
</dbReference>
<comment type="subcellular location">
    <subcellularLocation>
        <location evidence="2">Cytoplasm</location>
    </subcellularLocation>
</comment>
<dbReference type="FunFam" id="1.25.40.10:FF:000052">
    <property type="entry name" value="Aryl-hydrocarbon-interacting protein-like 1"/>
    <property type="match status" value="1"/>
</dbReference>
<dbReference type="Gene3D" id="1.25.40.10">
    <property type="entry name" value="Tetratricopeptide repeat domain"/>
    <property type="match status" value="1"/>
</dbReference>
<dbReference type="Pfam" id="PF04969">
    <property type="entry name" value="CS"/>
    <property type="match status" value="1"/>
</dbReference>
<evidence type="ECO:0000256" key="9">
    <source>
        <dbReference type="ARBA" id="ARBA00023235"/>
    </source>
</evidence>
<dbReference type="InterPro" id="IPR007052">
    <property type="entry name" value="CS_dom"/>
</dbReference>
<dbReference type="InterPro" id="IPR019734">
    <property type="entry name" value="TPR_rpt"/>
</dbReference>
<evidence type="ECO:0000256" key="10">
    <source>
        <dbReference type="PROSITE-ProRule" id="PRU00339"/>
    </source>
</evidence>
<feature type="repeat" description="TPR" evidence="10">
    <location>
        <begin position="108"/>
        <end position="141"/>
    </location>
</feature>
<evidence type="ECO:0000313" key="12">
    <source>
        <dbReference type="EMBL" id="CAD8835661.1"/>
    </source>
</evidence>
<dbReference type="EMBL" id="HBFQ01014471">
    <property type="protein sequence ID" value="CAD8835661.1"/>
    <property type="molecule type" value="Transcribed_RNA"/>
</dbReference>
<dbReference type="PANTHER" id="PTHR46512:SF9">
    <property type="entry name" value="PEPTIDYLPROLYL ISOMERASE"/>
    <property type="match status" value="1"/>
</dbReference>
<organism evidence="12">
    <name type="scientific">Noctiluca scintillans</name>
    <name type="common">Sea sparkle</name>
    <name type="synonym">Red tide dinoflagellate</name>
    <dbReference type="NCBI Taxonomy" id="2966"/>
    <lineage>
        <taxon>Eukaryota</taxon>
        <taxon>Sar</taxon>
        <taxon>Alveolata</taxon>
        <taxon>Dinophyceae</taxon>
        <taxon>Noctilucales</taxon>
        <taxon>Noctilucaceae</taxon>
        <taxon>Noctiluca</taxon>
    </lineage>
</organism>
<comment type="catalytic activity">
    <reaction evidence="1">
        <text>[protein]-peptidylproline (omega=180) = [protein]-peptidylproline (omega=0)</text>
        <dbReference type="Rhea" id="RHEA:16237"/>
        <dbReference type="Rhea" id="RHEA-COMP:10747"/>
        <dbReference type="Rhea" id="RHEA-COMP:10748"/>
        <dbReference type="ChEBI" id="CHEBI:83833"/>
        <dbReference type="ChEBI" id="CHEBI:83834"/>
        <dbReference type="EC" id="5.2.1.8"/>
    </reaction>
</comment>
<dbReference type="PROSITE" id="PS51203">
    <property type="entry name" value="CS"/>
    <property type="match status" value="1"/>
</dbReference>
<dbReference type="InterPro" id="IPR013105">
    <property type="entry name" value="TPR_2"/>
</dbReference>
<evidence type="ECO:0000256" key="4">
    <source>
        <dbReference type="ARBA" id="ARBA00022490"/>
    </source>
</evidence>
<dbReference type="InterPro" id="IPR011990">
    <property type="entry name" value="TPR-like_helical_dom_sf"/>
</dbReference>
<dbReference type="InterPro" id="IPR008978">
    <property type="entry name" value="HSP20-like_chaperone"/>
</dbReference>